<feature type="transmembrane region" description="Helical" evidence="1">
    <location>
        <begin position="6"/>
        <end position="32"/>
    </location>
</feature>
<comment type="caution">
    <text evidence="2">The sequence shown here is derived from an EMBL/GenBank/DDBJ whole genome shotgun (WGS) entry which is preliminary data.</text>
</comment>
<organism evidence="2 3">
    <name type="scientific">Meloidogyne enterolobii</name>
    <name type="common">Root-knot nematode worm</name>
    <name type="synonym">Meloidogyne mayaguensis</name>
    <dbReference type="NCBI Taxonomy" id="390850"/>
    <lineage>
        <taxon>Eukaryota</taxon>
        <taxon>Metazoa</taxon>
        <taxon>Ecdysozoa</taxon>
        <taxon>Nematoda</taxon>
        <taxon>Chromadorea</taxon>
        <taxon>Rhabditida</taxon>
        <taxon>Tylenchina</taxon>
        <taxon>Tylenchomorpha</taxon>
        <taxon>Tylenchoidea</taxon>
        <taxon>Meloidogynidae</taxon>
        <taxon>Meloidogyninae</taxon>
        <taxon>Meloidogyne</taxon>
    </lineage>
</organism>
<keyword evidence="1" id="KW-0812">Transmembrane</keyword>
<keyword evidence="1" id="KW-1133">Transmembrane helix</keyword>
<dbReference type="EMBL" id="CAJEWN010002206">
    <property type="protein sequence ID" value="CAD2202489.1"/>
    <property type="molecule type" value="Genomic_DNA"/>
</dbReference>
<name>A0A6V7XT21_MELEN</name>
<evidence type="ECO:0000313" key="3">
    <source>
        <dbReference type="Proteomes" id="UP000580250"/>
    </source>
</evidence>
<accession>A0A6V7XT21</accession>
<sequence length="67" mass="8241">MYIFLFVFIFYLNSLPFIFVLLCVIFIFTFLLNSFYSFIFYWNIFVEGTGEKNFFGGKKYFFLYLLL</sequence>
<gene>
    <name evidence="2" type="ORF">MENT_LOCUS56125</name>
</gene>
<dbReference type="AlphaFoldDB" id="A0A6V7XT21"/>
<keyword evidence="1" id="KW-0472">Membrane</keyword>
<dbReference type="Proteomes" id="UP000580250">
    <property type="component" value="Unassembled WGS sequence"/>
</dbReference>
<protein>
    <submittedName>
        <fullName evidence="2">Uncharacterized protein</fullName>
    </submittedName>
</protein>
<reference evidence="2 3" key="1">
    <citation type="submission" date="2020-08" db="EMBL/GenBank/DDBJ databases">
        <authorList>
            <person name="Koutsovoulos G."/>
            <person name="Danchin GJ E."/>
        </authorList>
    </citation>
    <scope>NUCLEOTIDE SEQUENCE [LARGE SCALE GENOMIC DNA]</scope>
</reference>
<evidence type="ECO:0000256" key="1">
    <source>
        <dbReference type="SAM" id="Phobius"/>
    </source>
</evidence>
<proteinExistence type="predicted"/>
<evidence type="ECO:0000313" key="2">
    <source>
        <dbReference type="EMBL" id="CAD2202489.1"/>
    </source>
</evidence>